<dbReference type="RefSeq" id="WP_369244511.1">
    <property type="nucleotide sequence ID" value="NZ_CP163443.1"/>
</dbReference>
<gene>
    <name evidence="1" type="ORF">AB5J53_05735</name>
</gene>
<dbReference type="EMBL" id="CP163443">
    <property type="protein sequence ID" value="XDQ51178.1"/>
    <property type="molecule type" value="Genomic_DNA"/>
</dbReference>
<accession>A0AB39R5U2</accession>
<name>A0AB39R5U2_9ACTN</name>
<organism evidence="1">
    <name type="scientific">Streptomyces sp. R41</name>
    <dbReference type="NCBI Taxonomy" id="3238632"/>
    <lineage>
        <taxon>Bacteria</taxon>
        <taxon>Bacillati</taxon>
        <taxon>Actinomycetota</taxon>
        <taxon>Actinomycetes</taxon>
        <taxon>Kitasatosporales</taxon>
        <taxon>Streptomycetaceae</taxon>
        <taxon>Streptomyces</taxon>
    </lineage>
</organism>
<protein>
    <submittedName>
        <fullName evidence="1">Uncharacterized protein</fullName>
    </submittedName>
</protein>
<reference evidence="1" key="1">
    <citation type="submission" date="2024-07" db="EMBL/GenBank/DDBJ databases">
        <authorList>
            <person name="Yu S.T."/>
        </authorList>
    </citation>
    <scope>NUCLEOTIDE SEQUENCE</scope>
    <source>
        <strain evidence="1">R41</strain>
    </source>
</reference>
<sequence>MSPMRLWLALIVKQVVEPGTDEVGDYSSDWLKAAAVLESVALHEPLENKNLFFACWSPTCS</sequence>
<evidence type="ECO:0000313" key="1">
    <source>
        <dbReference type="EMBL" id="XDQ51178.1"/>
    </source>
</evidence>
<dbReference type="AlphaFoldDB" id="A0AB39R5U2"/>
<proteinExistence type="predicted"/>